<dbReference type="Pfam" id="PF01494">
    <property type="entry name" value="FAD_binding_3"/>
    <property type="match status" value="2"/>
</dbReference>
<dbReference type="SUPFAM" id="SSF54373">
    <property type="entry name" value="FAD-linked reductases, C-terminal domain"/>
    <property type="match status" value="1"/>
</dbReference>
<protein>
    <recommendedName>
        <fullName evidence="7">Monooxygenase</fullName>
    </recommendedName>
</protein>
<keyword evidence="1" id="KW-0560">Oxidoreductase</keyword>
<feature type="domain" description="FAD-binding" evidence="3">
    <location>
        <begin position="281"/>
        <end position="360"/>
    </location>
</feature>
<gene>
    <name evidence="5" type="ORF">BSO21_31715</name>
</gene>
<reference evidence="5 6" key="1">
    <citation type="submission" date="2016-11" db="EMBL/GenBank/DDBJ databases">
        <title>Paenibacillus species isolates.</title>
        <authorList>
            <person name="Beno S.M."/>
        </authorList>
    </citation>
    <scope>NUCLEOTIDE SEQUENCE [LARGE SCALE GENOMIC DNA]</scope>
    <source>
        <strain evidence="5 6">FSL H7-0433</strain>
    </source>
</reference>
<evidence type="ECO:0000313" key="5">
    <source>
        <dbReference type="EMBL" id="OMD05022.1"/>
    </source>
</evidence>
<keyword evidence="2" id="KW-0503">Monooxygenase</keyword>
<feature type="domain" description="2,6-dihydroxypyridine 3-monooxygenase substrate binding" evidence="4">
    <location>
        <begin position="158"/>
        <end position="260"/>
    </location>
</feature>
<keyword evidence="6" id="KW-1185">Reference proteome</keyword>
<evidence type="ECO:0008006" key="7">
    <source>
        <dbReference type="Google" id="ProtNLM"/>
    </source>
</evidence>
<comment type="caution">
    <text evidence="5">The sequence shown here is derived from an EMBL/GenBank/DDBJ whole genome shotgun (WGS) entry which is preliminary data.</text>
</comment>
<accession>A0ABX3GEH7</accession>
<dbReference type="PANTHER" id="PTHR13789:SF309">
    <property type="entry name" value="PUTATIVE (AFU_ORTHOLOGUE AFUA_6G14510)-RELATED"/>
    <property type="match status" value="1"/>
</dbReference>
<dbReference type="PRINTS" id="PR00420">
    <property type="entry name" value="RNGMNOXGNASE"/>
</dbReference>
<organism evidence="5 6">
    <name type="scientific">Paenibacillus odorifer</name>
    <dbReference type="NCBI Taxonomy" id="189426"/>
    <lineage>
        <taxon>Bacteria</taxon>
        <taxon>Bacillati</taxon>
        <taxon>Bacillota</taxon>
        <taxon>Bacilli</taxon>
        <taxon>Bacillales</taxon>
        <taxon>Paenibacillaceae</taxon>
        <taxon>Paenibacillus</taxon>
    </lineage>
</organism>
<dbReference type="Gene3D" id="3.30.9.60">
    <property type="match status" value="1"/>
</dbReference>
<dbReference type="Gene3D" id="3.50.50.60">
    <property type="entry name" value="FAD/NAD(P)-binding domain"/>
    <property type="match status" value="2"/>
</dbReference>
<dbReference type="Proteomes" id="UP000187158">
    <property type="component" value="Unassembled WGS sequence"/>
</dbReference>
<dbReference type="InterPro" id="IPR050493">
    <property type="entry name" value="FAD-dep_Monooxygenase_BioMet"/>
</dbReference>
<sequence length="371" mass="40131">MDETFDESIQEANQSAVVVGASLSGLMAGIALARSGLHVTILESAGAKPRSGAVLQVDSGDIDRTLTAKALRKLASGGMKSVEAWSSVQSRLRAEAKSHSKIDLRYDTRVQTVNQDNDSAWVMTDKGETFHGDILIGADGHRSTVRRHVAPHNPNATFAGYVIWVAIVDENVIPKEHRPNRNAPRVAMPDGIGDFLLGGIVAGTDGSHDLGHRRLGWAWYDNTQNDLLRRLGCVEGNVVRHSLNATDIPEQTLIELAEQASHRWPQPWLDAILYSIRTRNLTGTPIAEYVPDKLVKGRIAIVGDAAHVPTPLTASGFNASLQDAATLADCVAKGIQGIAATEALLEYESLRLKDVRQIVQSGQSFSRSFGR</sequence>
<evidence type="ECO:0000259" key="3">
    <source>
        <dbReference type="Pfam" id="PF01494"/>
    </source>
</evidence>
<dbReference type="InterPro" id="IPR002938">
    <property type="entry name" value="FAD-bd"/>
</dbReference>
<evidence type="ECO:0000259" key="4">
    <source>
        <dbReference type="Pfam" id="PF22607"/>
    </source>
</evidence>
<dbReference type="EMBL" id="MPVP01000479">
    <property type="protein sequence ID" value="OMD05022.1"/>
    <property type="molecule type" value="Genomic_DNA"/>
</dbReference>
<dbReference type="InterPro" id="IPR054707">
    <property type="entry name" value="DhpH_subs-bd"/>
</dbReference>
<dbReference type="PANTHER" id="PTHR13789">
    <property type="entry name" value="MONOOXYGENASE"/>
    <property type="match status" value="1"/>
</dbReference>
<dbReference type="InterPro" id="IPR036188">
    <property type="entry name" value="FAD/NAD-bd_sf"/>
</dbReference>
<evidence type="ECO:0000313" key="6">
    <source>
        <dbReference type="Proteomes" id="UP000187158"/>
    </source>
</evidence>
<dbReference type="SUPFAM" id="SSF51905">
    <property type="entry name" value="FAD/NAD(P)-binding domain"/>
    <property type="match status" value="1"/>
</dbReference>
<proteinExistence type="predicted"/>
<dbReference type="Pfam" id="PF22607">
    <property type="entry name" value="FAD_binding-like"/>
    <property type="match status" value="1"/>
</dbReference>
<evidence type="ECO:0000256" key="1">
    <source>
        <dbReference type="ARBA" id="ARBA00023002"/>
    </source>
</evidence>
<name>A0ABX3GEH7_9BACL</name>
<feature type="domain" description="FAD-binding" evidence="3">
    <location>
        <begin position="85"/>
        <end position="149"/>
    </location>
</feature>
<evidence type="ECO:0000256" key="2">
    <source>
        <dbReference type="ARBA" id="ARBA00023033"/>
    </source>
</evidence>